<protein>
    <submittedName>
        <fullName evidence="2">Uncharacterized protein</fullName>
    </submittedName>
</protein>
<gene>
    <name evidence="2" type="ORF">RRG08_043408</name>
</gene>
<evidence type="ECO:0000313" key="3">
    <source>
        <dbReference type="Proteomes" id="UP001283361"/>
    </source>
</evidence>
<sequence>MCSPSDSLLSLIPRTDLGPVQDRSKIHPRPIYKRPMSVTHLGPFQGAVQDRSRTMWRTAGPSQTKDKPLYSLPSHSRLMPTLLIDSPRLESPVI</sequence>
<comment type="caution">
    <text evidence="2">The sequence shown here is derived from an EMBL/GenBank/DDBJ whole genome shotgun (WGS) entry which is preliminary data.</text>
</comment>
<proteinExistence type="predicted"/>
<evidence type="ECO:0000256" key="1">
    <source>
        <dbReference type="SAM" id="MobiDB-lite"/>
    </source>
</evidence>
<feature type="region of interest" description="Disordered" evidence="1">
    <location>
        <begin position="1"/>
        <end position="27"/>
    </location>
</feature>
<evidence type="ECO:0000313" key="2">
    <source>
        <dbReference type="EMBL" id="KAK3793760.1"/>
    </source>
</evidence>
<organism evidence="2 3">
    <name type="scientific">Elysia crispata</name>
    <name type="common">lettuce slug</name>
    <dbReference type="NCBI Taxonomy" id="231223"/>
    <lineage>
        <taxon>Eukaryota</taxon>
        <taxon>Metazoa</taxon>
        <taxon>Spiralia</taxon>
        <taxon>Lophotrochozoa</taxon>
        <taxon>Mollusca</taxon>
        <taxon>Gastropoda</taxon>
        <taxon>Heterobranchia</taxon>
        <taxon>Euthyneura</taxon>
        <taxon>Panpulmonata</taxon>
        <taxon>Sacoglossa</taxon>
        <taxon>Placobranchoidea</taxon>
        <taxon>Plakobranchidae</taxon>
        <taxon>Elysia</taxon>
    </lineage>
</organism>
<name>A0AAE1ATJ5_9GAST</name>
<dbReference type="EMBL" id="JAWDGP010001179">
    <property type="protein sequence ID" value="KAK3793760.1"/>
    <property type="molecule type" value="Genomic_DNA"/>
</dbReference>
<dbReference type="AlphaFoldDB" id="A0AAE1ATJ5"/>
<dbReference type="Proteomes" id="UP001283361">
    <property type="component" value="Unassembled WGS sequence"/>
</dbReference>
<reference evidence="2" key="1">
    <citation type="journal article" date="2023" name="G3 (Bethesda)">
        <title>A reference genome for the long-term kleptoplast-retaining sea slug Elysia crispata morphotype clarki.</title>
        <authorList>
            <person name="Eastman K.E."/>
            <person name="Pendleton A.L."/>
            <person name="Shaikh M.A."/>
            <person name="Suttiyut T."/>
            <person name="Ogas R."/>
            <person name="Tomko P."/>
            <person name="Gavelis G."/>
            <person name="Widhalm J.R."/>
            <person name="Wisecaver J.H."/>
        </authorList>
    </citation>
    <scope>NUCLEOTIDE SEQUENCE</scope>
    <source>
        <strain evidence="2">ECLA1</strain>
    </source>
</reference>
<keyword evidence="3" id="KW-1185">Reference proteome</keyword>
<accession>A0AAE1ATJ5</accession>